<gene>
    <name evidence="7" type="ORF">FH972_023668</name>
</gene>
<dbReference type="InterPro" id="IPR036236">
    <property type="entry name" value="Znf_C2H2_sf"/>
</dbReference>
<dbReference type="InterPro" id="IPR038254">
    <property type="entry name" value="KIN17_WH-like_sf"/>
</dbReference>
<evidence type="ECO:0000256" key="3">
    <source>
        <dbReference type="ARBA" id="ARBA00022771"/>
    </source>
</evidence>
<dbReference type="GO" id="GO:0006974">
    <property type="term" value="P:DNA damage response"/>
    <property type="evidence" value="ECO:0007669"/>
    <property type="project" value="TreeGrafter"/>
</dbReference>
<sequence length="335" mass="37071">MPKAEVGSTKHLANKMKSKGLQRLRWYCQVCEKQCRDENGFKCHTQSESHVRAMQAVGADPRRAIADFSQQFQRDFILQLRTAHGTKPVHINHFYQEYISHKEHVHMNATRWPSLTEFAKFLGREGICRVDETDKGLHIAWIDASPDALRRQATLQQRERQERGDEEREQKMLREQIARAQAQARADGEGAEAERPKPELVRPDGAEKIKLSFGPPKTSPAAASAGAEKLPTPPQTDSGSGSEQGDKPVDSSNVTPAPASAAAPAVAPKPKNIFAAAGKKASNPFASKKPPRAEQAKKMSEVERIMRAEMERSQKRKQPGGGGVGFSIGKKQRVD</sequence>
<dbReference type="InterPro" id="IPR037321">
    <property type="entry name" value="KIN17-like"/>
</dbReference>
<accession>A0A5N6KWC5</accession>
<keyword evidence="2" id="KW-0479">Metal-binding</keyword>
<evidence type="ECO:0000313" key="8">
    <source>
        <dbReference type="Proteomes" id="UP000327013"/>
    </source>
</evidence>
<dbReference type="SUPFAM" id="SSF57667">
    <property type="entry name" value="beta-beta-alpha zinc fingers"/>
    <property type="match status" value="1"/>
</dbReference>
<dbReference type="GO" id="GO:0008270">
    <property type="term" value="F:zinc ion binding"/>
    <property type="evidence" value="ECO:0007669"/>
    <property type="project" value="UniProtKB-KW"/>
</dbReference>
<organism evidence="7 8">
    <name type="scientific">Carpinus fangiana</name>
    <dbReference type="NCBI Taxonomy" id="176857"/>
    <lineage>
        <taxon>Eukaryota</taxon>
        <taxon>Viridiplantae</taxon>
        <taxon>Streptophyta</taxon>
        <taxon>Embryophyta</taxon>
        <taxon>Tracheophyta</taxon>
        <taxon>Spermatophyta</taxon>
        <taxon>Magnoliopsida</taxon>
        <taxon>eudicotyledons</taxon>
        <taxon>Gunneridae</taxon>
        <taxon>Pentapetalae</taxon>
        <taxon>rosids</taxon>
        <taxon>fabids</taxon>
        <taxon>Fagales</taxon>
        <taxon>Betulaceae</taxon>
        <taxon>Carpinus</taxon>
    </lineage>
</organism>
<evidence type="ECO:0000256" key="2">
    <source>
        <dbReference type="ARBA" id="ARBA00022723"/>
    </source>
</evidence>
<evidence type="ECO:0000256" key="1">
    <source>
        <dbReference type="ARBA" id="ARBA00008517"/>
    </source>
</evidence>
<dbReference type="SMART" id="SM01253">
    <property type="entry name" value="Kin17_mid"/>
    <property type="match status" value="1"/>
</dbReference>
<keyword evidence="3" id="KW-0863">Zinc-finger</keyword>
<name>A0A5N6KWC5_9ROSI</name>
<dbReference type="GO" id="GO:0003690">
    <property type="term" value="F:double-stranded DNA binding"/>
    <property type="evidence" value="ECO:0007669"/>
    <property type="project" value="TreeGrafter"/>
</dbReference>
<dbReference type="AlphaFoldDB" id="A0A5N6KWC5"/>
<dbReference type="GO" id="GO:0005634">
    <property type="term" value="C:nucleus"/>
    <property type="evidence" value="ECO:0007669"/>
    <property type="project" value="TreeGrafter"/>
</dbReference>
<dbReference type="Gene3D" id="1.10.10.2030">
    <property type="entry name" value="DNA/RNA-binding protein Kin17, conserved domain"/>
    <property type="match status" value="1"/>
</dbReference>
<evidence type="ECO:0000259" key="6">
    <source>
        <dbReference type="SMART" id="SM01253"/>
    </source>
</evidence>
<feature type="compositionally biased region" description="Basic and acidic residues" evidence="5">
    <location>
        <begin position="291"/>
        <end position="313"/>
    </location>
</feature>
<dbReference type="Pfam" id="PF25095">
    <property type="entry name" value="C2H2-zf_KIN17"/>
    <property type="match status" value="1"/>
</dbReference>
<dbReference type="InterPro" id="IPR019447">
    <property type="entry name" value="DNA/RNA-bd_Kin17_WH-like_dom"/>
</dbReference>
<evidence type="ECO:0000256" key="5">
    <source>
        <dbReference type="SAM" id="MobiDB-lite"/>
    </source>
</evidence>
<feature type="compositionally biased region" description="Low complexity" evidence="5">
    <location>
        <begin position="256"/>
        <end position="270"/>
    </location>
</feature>
<keyword evidence="4" id="KW-0862">Zinc</keyword>
<dbReference type="OrthoDB" id="10266249at2759"/>
<dbReference type="PANTHER" id="PTHR12805">
    <property type="entry name" value="KIN17 KIN, ANTIGENIC DETERMINANT OF RECA PROTEIN HOMOLOG"/>
    <property type="match status" value="1"/>
</dbReference>
<evidence type="ECO:0000256" key="4">
    <source>
        <dbReference type="ARBA" id="ARBA00022833"/>
    </source>
</evidence>
<protein>
    <recommendedName>
        <fullName evidence="6">DNA/RNA-binding protein Kin17 WH-like domain-containing protein</fullName>
    </recommendedName>
</protein>
<feature type="compositionally biased region" description="Basic and acidic residues" evidence="5">
    <location>
        <begin position="186"/>
        <end position="210"/>
    </location>
</feature>
<reference evidence="7 8" key="1">
    <citation type="submission" date="2019-06" db="EMBL/GenBank/DDBJ databases">
        <title>A chromosomal-level reference genome of Carpinus fangiana (Coryloideae, Betulaceae).</title>
        <authorList>
            <person name="Yang X."/>
            <person name="Wang Z."/>
            <person name="Zhang L."/>
            <person name="Hao G."/>
            <person name="Liu J."/>
            <person name="Yang Y."/>
        </authorList>
    </citation>
    <scope>NUCLEOTIDE SEQUENCE [LARGE SCALE GENOMIC DNA]</scope>
    <source>
        <strain evidence="7">Cfa_2016G</strain>
        <tissue evidence="7">Leaf</tissue>
    </source>
</reference>
<dbReference type="PANTHER" id="PTHR12805:SF0">
    <property type="entry name" value="DNA_RNA-BINDING PROTEIN KIN17"/>
    <property type="match status" value="1"/>
</dbReference>
<dbReference type="FunFam" id="1.10.10.2030:FF:000001">
    <property type="entry name" value="DNA/RNA-binding protein KIN17, putative"/>
    <property type="match status" value="1"/>
</dbReference>
<evidence type="ECO:0000313" key="7">
    <source>
        <dbReference type="EMBL" id="KAB8349649.1"/>
    </source>
</evidence>
<dbReference type="EMBL" id="VIBQ01000014">
    <property type="protein sequence ID" value="KAB8349649.1"/>
    <property type="molecule type" value="Genomic_DNA"/>
</dbReference>
<feature type="domain" description="DNA/RNA-binding protein Kin17 WH-like" evidence="6">
    <location>
        <begin position="52"/>
        <end position="178"/>
    </location>
</feature>
<dbReference type="InterPro" id="IPR056767">
    <property type="entry name" value="C2H2-Znf_KIN17"/>
</dbReference>
<dbReference type="Pfam" id="PF10357">
    <property type="entry name" value="WH_KIN17"/>
    <property type="match status" value="1"/>
</dbReference>
<dbReference type="Proteomes" id="UP000327013">
    <property type="component" value="Unassembled WGS sequence"/>
</dbReference>
<keyword evidence="8" id="KW-1185">Reference proteome</keyword>
<proteinExistence type="inferred from homology"/>
<comment type="similarity">
    <text evidence="1">Belongs to the KIN17 family.</text>
</comment>
<dbReference type="GO" id="GO:0006260">
    <property type="term" value="P:DNA replication"/>
    <property type="evidence" value="ECO:0007669"/>
    <property type="project" value="TreeGrafter"/>
</dbReference>
<feature type="region of interest" description="Disordered" evidence="5">
    <location>
        <begin position="177"/>
        <end position="335"/>
    </location>
</feature>
<comment type="caution">
    <text evidence="7">The sequence shown here is derived from an EMBL/GenBank/DDBJ whole genome shotgun (WGS) entry which is preliminary data.</text>
</comment>